<organism evidence="3 4">
    <name type="scientific">Sporomusa ovata</name>
    <dbReference type="NCBI Taxonomy" id="2378"/>
    <lineage>
        <taxon>Bacteria</taxon>
        <taxon>Bacillati</taxon>
        <taxon>Bacillota</taxon>
        <taxon>Negativicutes</taxon>
        <taxon>Selenomonadales</taxon>
        <taxon>Sporomusaceae</taxon>
        <taxon>Sporomusa</taxon>
    </lineage>
</organism>
<keyword evidence="3" id="KW-0456">Lyase</keyword>
<feature type="domain" description="Rhodanese" evidence="2">
    <location>
        <begin position="134"/>
        <end position="190"/>
    </location>
</feature>
<dbReference type="SUPFAM" id="SSF53800">
    <property type="entry name" value="Chelatase"/>
    <property type="match status" value="1"/>
</dbReference>
<feature type="binding site" evidence="1">
    <location>
        <position position="184"/>
    </location>
    <ligand>
        <name>Co(2+)</name>
        <dbReference type="ChEBI" id="CHEBI:48828"/>
    </ligand>
</feature>
<dbReference type="InterPro" id="IPR001763">
    <property type="entry name" value="Rhodanese-like_dom"/>
</dbReference>
<dbReference type="RefSeq" id="WP_028971832.1">
    <property type="nucleotide sequence ID" value="NZ_CTRP01000014.1"/>
</dbReference>
<dbReference type="EC" id="4.99.1.3" evidence="3"/>
<proteinExistence type="predicted"/>
<dbReference type="PIRSF" id="PIRSF033579">
    <property type="entry name" value="Anaer_Co_chel"/>
    <property type="match status" value="1"/>
</dbReference>
<dbReference type="GO" id="GO:0046872">
    <property type="term" value="F:metal ion binding"/>
    <property type="evidence" value="ECO:0007669"/>
    <property type="project" value="UniProtKB-KW"/>
</dbReference>
<evidence type="ECO:0000313" key="3">
    <source>
        <dbReference type="EMBL" id="CQR74421.1"/>
    </source>
</evidence>
<feature type="binding site" evidence="1">
    <location>
        <position position="216"/>
    </location>
    <ligand>
        <name>Co(2+)</name>
        <dbReference type="ChEBI" id="CHEBI:48828"/>
    </ligand>
</feature>
<evidence type="ECO:0000313" key="4">
    <source>
        <dbReference type="Proteomes" id="UP000049855"/>
    </source>
</evidence>
<sequence>MSKKAVLVVSFGTIDIEVLKKSIESAENSFKVAFPEYDVHRAFTSQEVIKKLAEHSDLQVDGVGEALKKLAAAGYTEVHIQPLSIVSDKTYTHSKEYITSLIRSKEKEFKKMTVGRPLLLSLGLKGHPDDYHIAIEAMKTQLPELGSENAVVFMCNGSNQLEYATLQLKLADAGIKNAFVYTAEGYPTFEGVLRQLKEIKAREVVLIPFVLASSEHLLKYLAGDNVDSAKSRLEAAGYKVSVCRTGLGENPAIQAIYVQHLKDALLALEMRHGQRKGPAHA</sequence>
<evidence type="ECO:0000256" key="1">
    <source>
        <dbReference type="PIRSR" id="PIRSR033579-3"/>
    </source>
</evidence>
<gene>
    <name evidence="3" type="ORF">SpAn4DRAFT_0883</name>
</gene>
<dbReference type="GO" id="GO:0019251">
    <property type="term" value="P:anaerobic cobalamin biosynthetic process"/>
    <property type="evidence" value="ECO:0007669"/>
    <property type="project" value="InterPro"/>
</dbReference>
<dbReference type="EMBL" id="CTRP01000014">
    <property type="protein sequence ID" value="CQR74421.1"/>
    <property type="molecule type" value="Genomic_DNA"/>
</dbReference>
<keyword evidence="4" id="KW-1185">Reference proteome</keyword>
<keyword evidence="1" id="KW-0170">Cobalt</keyword>
<dbReference type="PROSITE" id="PS50206">
    <property type="entry name" value="RHODANESE_3"/>
    <property type="match status" value="1"/>
</dbReference>
<dbReference type="GO" id="GO:0016852">
    <property type="term" value="F:sirohydrochlorin cobaltochelatase activity"/>
    <property type="evidence" value="ECO:0007669"/>
    <property type="project" value="UniProtKB-EC"/>
</dbReference>
<protein>
    <submittedName>
        <fullName evidence="3">Sirohydrochlorin cobaltochelatase CbiK</fullName>
        <ecNumber evidence="3">4.99.1.3</ecNumber>
    </submittedName>
</protein>
<evidence type="ECO:0000259" key="2">
    <source>
        <dbReference type="PROSITE" id="PS50206"/>
    </source>
</evidence>
<reference evidence="4" key="1">
    <citation type="submission" date="2015-03" db="EMBL/GenBank/DDBJ databases">
        <authorList>
            <person name="Nijsse Bart"/>
        </authorList>
    </citation>
    <scope>NUCLEOTIDE SEQUENCE [LARGE SCALE GENOMIC DNA]</scope>
</reference>
<dbReference type="Pfam" id="PF06180">
    <property type="entry name" value="CbiK"/>
    <property type="match status" value="1"/>
</dbReference>
<keyword evidence="1" id="KW-0479">Metal-binding</keyword>
<dbReference type="Proteomes" id="UP000049855">
    <property type="component" value="Unassembled WGS sequence"/>
</dbReference>
<name>A0A0U1L3Y8_9FIRM</name>
<dbReference type="AlphaFoldDB" id="A0A0U1L3Y8"/>
<dbReference type="Gene3D" id="3.40.50.1400">
    <property type="match status" value="2"/>
</dbReference>
<accession>A0A0U1L3Y8</accession>
<dbReference type="InterPro" id="IPR010388">
    <property type="entry name" value="Anaerobic_Co-chelatase"/>
</dbReference>